<gene>
    <name evidence="1" type="ORF">GSPATT00034556001</name>
</gene>
<accession>A0C2R1</accession>
<dbReference type="InParanoid" id="A0C2R1"/>
<dbReference type="EMBL" id="CT868036">
    <property type="protein sequence ID" value="CAK65078.1"/>
    <property type="molecule type" value="Genomic_DNA"/>
</dbReference>
<dbReference type="Gene3D" id="3.90.1640.10">
    <property type="entry name" value="inorganic pyrophosphatase (n-terminal core)"/>
    <property type="match status" value="1"/>
</dbReference>
<dbReference type="RefSeq" id="XP_001432475.1">
    <property type="nucleotide sequence ID" value="XM_001432438.1"/>
</dbReference>
<dbReference type="eggNOG" id="KOG4129">
    <property type="taxonomic scope" value="Eukaryota"/>
</dbReference>
<dbReference type="STRING" id="5888.A0C2R1"/>
<evidence type="ECO:0000313" key="1">
    <source>
        <dbReference type="EMBL" id="CAK65078.1"/>
    </source>
</evidence>
<keyword evidence="2" id="KW-1185">Reference proteome</keyword>
<dbReference type="GeneID" id="5018260"/>
<proteinExistence type="predicted"/>
<dbReference type="SUPFAM" id="SSF64182">
    <property type="entry name" value="DHH phosphoesterases"/>
    <property type="match status" value="1"/>
</dbReference>
<dbReference type="KEGG" id="ptm:GSPATT00034556001"/>
<dbReference type="GO" id="GO:0004309">
    <property type="term" value="F:exopolyphosphatase activity"/>
    <property type="evidence" value="ECO:0000318"/>
    <property type="project" value="GO_Central"/>
</dbReference>
<dbReference type="HOGENOM" id="CLU_1565898_0_0_1"/>
<sequence>MHWINYFVLSHDLISYPNSTHHLLQQIIIWIHFELVDELLFINDVGLKQYGLILYDHNYIKYTNNQIGCIHHHEDKGQHFTQFKKLEKVGSAVTFVAKSMELEKNYKCKQEIGEIAQLIMKTILIDTFNFQQNQYQIRWMDKDKQILDLCHSSILNLMLKRVLISYRFELK</sequence>
<dbReference type="AlphaFoldDB" id="A0C2R1"/>
<dbReference type="OrthoDB" id="374045at2759"/>
<organism evidence="1 2">
    <name type="scientific">Paramecium tetraurelia</name>
    <dbReference type="NCBI Taxonomy" id="5888"/>
    <lineage>
        <taxon>Eukaryota</taxon>
        <taxon>Sar</taxon>
        <taxon>Alveolata</taxon>
        <taxon>Ciliophora</taxon>
        <taxon>Intramacronucleata</taxon>
        <taxon>Oligohymenophorea</taxon>
        <taxon>Peniculida</taxon>
        <taxon>Parameciidae</taxon>
        <taxon>Paramecium</taxon>
    </lineage>
</organism>
<dbReference type="Proteomes" id="UP000000600">
    <property type="component" value="Unassembled WGS sequence"/>
</dbReference>
<evidence type="ECO:0000313" key="2">
    <source>
        <dbReference type="Proteomes" id="UP000000600"/>
    </source>
</evidence>
<protein>
    <submittedName>
        <fullName evidence="1">Uncharacterized protein</fullName>
    </submittedName>
</protein>
<dbReference type="InterPro" id="IPR038763">
    <property type="entry name" value="DHH_sf"/>
</dbReference>
<name>A0C2R1_PARTE</name>
<reference evidence="1 2" key="1">
    <citation type="journal article" date="2006" name="Nature">
        <title>Global trends of whole-genome duplications revealed by the ciliate Paramecium tetraurelia.</title>
        <authorList>
            <consortium name="Genoscope"/>
            <person name="Aury J.-M."/>
            <person name="Jaillon O."/>
            <person name="Duret L."/>
            <person name="Noel B."/>
            <person name="Jubin C."/>
            <person name="Porcel B.M."/>
            <person name="Segurens B."/>
            <person name="Daubin V."/>
            <person name="Anthouard V."/>
            <person name="Aiach N."/>
            <person name="Arnaiz O."/>
            <person name="Billaut A."/>
            <person name="Beisson J."/>
            <person name="Blanc I."/>
            <person name="Bouhouche K."/>
            <person name="Camara F."/>
            <person name="Duharcourt S."/>
            <person name="Guigo R."/>
            <person name="Gogendeau D."/>
            <person name="Katinka M."/>
            <person name="Keller A.-M."/>
            <person name="Kissmehl R."/>
            <person name="Klotz C."/>
            <person name="Koll F."/>
            <person name="Le Moue A."/>
            <person name="Lepere C."/>
            <person name="Malinsky S."/>
            <person name="Nowacki M."/>
            <person name="Nowak J.K."/>
            <person name="Plattner H."/>
            <person name="Poulain J."/>
            <person name="Ruiz F."/>
            <person name="Serrano V."/>
            <person name="Zagulski M."/>
            <person name="Dessen P."/>
            <person name="Betermier M."/>
            <person name="Weissenbach J."/>
            <person name="Scarpelli C."/>
            <person name="Schachter V."/>
            <person name="Sperling L."/>
            <person name="Meyer E."/>
            <person name="Cohen J."/>
            <person name="Wincker P."/>
        </authorList>
    </citation>
    <scope>NUCLEOTIDE SEQUENCE [LARGE SCALE GENOMIC DNA]</scope>
    <source>
        <strain evidence="1 2">Stock d4-2</strain>
    </source>
</reference>
<dbReference type="GO" id="GO:0005737">
    <property type="term" value="C:cytoplasm"/>
    <property type="evidence" value="ECO:0000318"/>
    <property type="project" value="GO_Central"/>
</dbReference>